<accession>A0AAD9QGT4</accession>
<feature type="compositionally biased region" description="Polar residues" evidence="1">
    <location>
        <begin position="1"/>
        <end position="25"/>
    </location>
</feature>
<feature type="compositionally biased region" description="Basic and acidic residues" evidence="1">
    <location>
        <begin position="28"/>
        <end position="52"/>
    </location>
</feature>
<keyword evidence="3" id="KW-1185">Reference proteome</keyword>
<evidence type="ECO:0000313" key="3">
    <source>
        <dbReference type="Proteomes" id="UP001249851"/>
    </source>
</evidence>
<dbReference type="Pfam" id="PF14989">
    <property type="entry name" value="CCDC32"/>
    <property type="match status" value="1"/>
</dbReference>
<evidence type="ECO:0000256" key="1">
    <source>
        <dbReference type="SAM" id="MobiDB-lite"/>
    </source>
</evidence>
<dbReference type="PANTHER" id="PTHR31800:SF1">
    <property type="entry name" value="COILED-COIL DOMAIN-CONTAINING PROTEIN 32"/>
    <property type="match status" value="1"/>
</dbReference>
<protein>
    <submittedName>
        <fullName evidence="2">Uncharacterized protein</fullName>
    </submittedName>
</protein>
<comment type="caution">
    <text evidence="2">The sequence shown here is derived from an EMBL/GenBank/DDBJ whole genome shotgun (WGS) entry which is preliminary data.</text>
</comment>
<dbReference type="InterPro" id="IPR028039">
    <property type="entry name" value="CCDC32"/>
</dbReference>
<reference evidence="2" key="2">
    <citation type="journal article" date="2023" name="Science">
        <title>Genomic signatures of disease resistance in endangered staghorn corals.</title>
        <authorList>
            <person name="Vollmer S.V."/>
            <person name="Selwyn J.D."/>
            <person name="Despard B.A."/>
            <person name="Roesel C.L."/>
        </authorList>
    </citation>
    <scope>NUCLEOTIDE SEQUENCE</scope>
    <source>
        <strain evidence="2">K2</strain>
    </source>
</reference>
<proteinExistence type="predicted"/>
<dbReference type="AlphaFoldDB" id="A0AAD9QGT4"/>
<gene>
    <name evidence="2" type="ORF">P5673_016153</name>
</gene>
<dbReference type="EMBL" id="JARQWQ010000034">
    <property type="protein sequence ID" value="KAK2561023.1"/>
    <property type="molecule type" value="Genomic_DNA"/>
</dbReference>
<dbReference type="PANTHER" id="PTHR31800">
    <property type="entry name" value="COILED-COIL DOMAIN-CONTAINING PROTEIN 32"/>
    <property type="match status" value="1"/>
</dbReference>
<sequence>MVDDTSGISTLNNSSQTLSGQTEWVTFSEHDQEPMRVESTAKERPPEENGRYLSRLEKELQRLQEKKRKQLSSKDMIKTLQEAKESQMKEFMENDDLQETFLINESDIHSNSCCFPVHRAFFPKQPLNNEELECLVDTNDTE</sequence>
<evidence type="ECO:0000313" key="2">
    <source>
        <dbReference type="EMBL" id="KAK2561023.1"/>
    </source>
</evidence>
<reference evidence="2" key="1">
    <citation type="journal article" date="2023" name="G3 (Bethesda)">
        <title>Whole genome assembly and annotation of the endangered Caribbean coral Acropora cervicornis.</title>
        <authorList>
            <person name="Selwyn J.D."/>
            <person name="Vollmer S.V."/>
        </authorList>
    </citation>
    <scope>NUCLEOTIDE SEQUENCE</scope>
    <source>
        <strain evidence="2">K2</strain>
    </source>
</reference>
<name>A0AAD9QGT4_ACRCE</name>
<dbReference type="Proteomes" id="UP001249851">
    <property type="component" value="Unassembled WGS sequence"/>
</dbReference>
<feature type="region of interest" description="Disordered" evidence="1">
    <location>
        <begin position="1"/>
        <end position="52"/>
    </location>
</feature>
<organism evidence="2 3">
    <name type="scientific">Acropora cervicornis</name>
    <name type="common">Staghorn coral</name>
    <dbReference type="NCBI Taxonomy" id="6130"/>
    <lineage>
        <taxon>Eukaryota</taxon>
        <taxon>Metazoa</taxon>
        <taxon>Cnidaria</taxon>
        <taxon>Anthozoa</taxon>
        <taxon>Hexacorallia</taxon>
        <taxon>Scleractinia</taxon>
        <taxon>Astrocoeniina</taxon>
        <taxon>Acroporidae</taxon>
        <taxon>Acropora</taxon>
    </lineage>
</organism>
<dbReference type="GO" id="GO:0044782">
    <property type="term" value="P:cilium organization"/>
    <property type="evidence" value="ECO:0007669"/>
    <property type="project" value="TreeGrafter"/>
</dbReference>